<comment type="caution">
    <text evidence="2">The sequence shown here is derived from an EMBL/GenBank/DDBJ whole genome shotgun (WGS) entry which is preliminary data.</text>
</comment>
<evidence type="ECO:0000313" key="3">
    <source>
        <dbReference type="Proteomes" id="UP000294530"/>
    </source>
</evidence>
<name>A0A976IFW8_BRELC</name>
<dbReference type="RefSeq" id="XP_067819911.1">
    <property type="nucleotide sequence ID" value="XM_067964358.1"/>
</dbReference>
<feature type="region of interest" description="Disordered" evidence="1">
    <location>
        <begin position="25"/>
        <end position="55"/>
    </location>
</feature>
<dbReference type="AlphaFoldDB" id="A0A976IFW8"/>
<dbReference type="KEGG" id="blac:94350029"/>
<accession>A0A976IFW8</accession>
<evidence type="ECO:0000313" key="2">
    <source>
        <dbReference type="EMBL" id="TDH70412.1"/>
    </source>
</evidence>
<proteinExistence type="predicted"/>
<gene>
    <name evidence="2" type="ORF">CCR75_006288</name>
</gene>
<keyword evidence="3" id="KW-1185">Reference proteome</keyword>
<evidence type="ECO:0000256" key="1">
    <source>
        <dbReference type="SAM" id="MobiDB-lite"/>
    </source>
</evidence>
<dbReference type="EMBL" id="SHOA02000014">
    <property type="protein sequence ID" value="TDH70412.1"/>
    <property type="molecule type" value="Genomic_DNA"/>
</dbReference>
<organism evidence="2 3">
    <name type="scientific">Bremia lactucae</name>
    <name type="common">Lettuce downy mildew</name>
    <dbReference type="NCBI Taxonomy" id="4779"/>
    <lineage>
        <taxon>Eukaryota</taxon>
        <taxon>Sar</taxon>
        <taxon>Stramenopiles</taxon>
        <taxon>Oomycota</taxon>
        <taxon>Peronosporomycetes</taxon>
        <taxon>Peronosporales</taxon>
        <taxon>Peronosporaceae</taxon>
        <taxon>Bremia</taxon>
    </lineage>
</organism>
<dbReference type="Proteomes" id="UP000294530">
    <property type="component" value="Unassembled WGS sequence"/>
</dbReference>
<protein>
    <submittedName>
        <fullName evidence="2">Uncharacterized protein</fullName>
    </submittedName>
</protein>
<reference evidence="2 3" key="1">
    <citation type="journal article" date="2021" name="Genome Biol.">
        <title>AFLAP: assembly-free linkage analysis pipeline using k-mers from genome sequencing data.</title>
        <authorList>
            <person name="Fletcher K."/>
            <person name="Zhang L."/>
            <person name="Gil J."/>
            <person name="Han R."/>
            <person name="Cavanaugh K."/>
            <person name="Michelmore R."/>
        </authorList>
    </citation>
    <scope>NUCLEOTIDE SEQUENCE [LARGE SCALE GENOMIC DNA]</scope>
    <source>
        <strain evidence="2 3">SF5</strain>
    </source>
</reference>
<dbReference type="GeneID" id="94350029"/>
<sequence length="121" mass="13289">MGRKQQAAPPRNRCAKRQSIAAQALRGAKSQIGQQNRTVPKNRIGKEQNSQKLQQQREQLRRHHIGRNRGLVSTLSLTELAGRATQSAQIILDRLSFGGFAATNLSSLNYGGAFLGNNVIN</sequence>